<sequence length="735" mass="82723">MWLRMSPGSEVLSVELSELLYRGAAGPRPRGSPPLTWPKVIRWPRLSVLPIQRRFLCQPLRSVRTRAPAWTHARSATFLRSSPRCRRASDTESSLPPPARTWTFTGGGTKGGKMPVATLLPFTATPSRKSASPTSFRLTEKFILLLVFSAFITLCFGAIFFLPDSSKLLSGVFFHSSAVETNTRTGPDSSDSGSAGSDVRVLAKIKKDHEKALLEAKDTLQKRPDEIQQDILDDKEKLSRDSLAQVAKDGGHLPVVEYHRPPGTTGHEPLDPETRDRRAKVKEMMKHAWDSYRHYAWGSNELRPVSKQGHSSNLFGSIKGATIVDALDSLYIMEMFDEFDAATEWVEKNLDFNVNAEVSVFEVNIRFVGGLLSAYYLSGKEVFRRKAVELGEKLLPAFKTPTGIPWALLNLKSGIGRNWPWASGGSSILAEYGTLHLEFMHLGQLSGNPEFAQKVMNIRKVLNRLDKPQGLYPNYLNPNSGQWGQHHVSVGGLGDSFYEYLLKAWLMSDKTDEEGKKMYYEALQAIETNLMRKSSGGLTYIAEWKGGLLEHKMGHLTCFAGGMMALGADGAPSDKTGHQMEMAAEIARTCHESYVRTALKLGPEAFRFDGGVEAIATRQNEKYFILRPEVIETYMYMWRFTHDPKYREWGWEAVQALEKHCRLEGGYSGVRDVYASSPNHDDVQQSFYLAETLKYLYLLFSEDDHLPFDHWVFNTEAHPLPVIRKDQTEIPNEVE</sequence>
<evidence type="ECO:0000256" key="15">
    <source>
        <dbReference type="PIRSR" id="PIRSR601382-1"/>
    </source>
</evidence>
<keyword evidence="16" id="KW-0479">Metal-binding</keyword>
<dbReference type="InterPro" id="IPR036026">
    <property type="entry name" value="Seven-hairpin_glycosidases"/>
</dbReference>
<evidence type="ECO:0000256" key="10">
    <source>
        <dbReference type="ARBA" id="ARBA00023295"/>
    </source>
</evidence>
<evidence type="ECO:0000256" key="12">
    <source>
        <dbReference type="ARBA" id="ARBA00048605"/>
    </source>
</evidence>
<name>A0A9N7Y7C7_PLEPL</name>
<protein>
    <recommendedName>
        <fullName evidence="18">alpha-1,2-Mannosidase</fullName>
        <ecNumber evidence="18">3.2.1.-</ecNumber>
    </recommendedName>
</protein>
<feature type="disulfide bond" evidence="17">
    <location>
        <begin position="558"/>
        <end position="590"/>
    </location>
</feature>
<dbReference type="PANTHER" id="PTHR11742:SF31">
    <property type="entry name" value="MANNOSYL-OLIGOSACCHARIDE 1,2-ALPHA-MANNOSIDASE IA"/>
    <property type="match status" value="1"/>
</dbReference>
<evidence type="ECO:0000313" key="21">
    <source>
        <dbReference type="EMBL" id="CAB1415368.1"/>
    </source>
</evidence>
<keyword evidence="5 18" id="KW-0378">Hydrolase</keyword>
<evidence type="ECO:0000256" key="13">
    <source>
        <dbReference type="ARBA" id="ARBA00054774"/>
    </source>
</evidence>
<dbReference type="FunFam" id="1.50.10.10:FF:000002">
    <property type="entry name" value="alpha-1,2-Mannosidase"/>
    <property type="match status" value="1"/>
</dbReference>
<feature type="active site" description="Proton donor" evidence="15">
    <location>
        <position position="604"/>
    </location>
</feature>
<evidence type="ECO:0000256" key="11">
    <source>
        <dbReference type="ARBA" id="ARBA00047669"/>
    </source>
</evidence>
<dbReference type="GO" id="GO:0000139">
    <property type="term" value="C:Golgi membrane"/>
    <property type="evidence" value="ECO:0007669"/>
    <property type="project" value="TreeGrafter"/>
</dbReference>
<comment type="catalytic activity">
    <reaction evidence="12">
        <text>N(4)-(alpha-D-Man-(1-&gt;2)-alpha-D-Man-(1-&gt;2)-alpha-D-Man-(1-&gt;3)-[alpha-D-Man-(1-&gt;2)-alpha-D-Man-(1-&gt;3)-[alpha-D-Man-(1-&gt;2)-alpha-D-Man-(1-&gt;6)]-alpha-D-Man-(1-&gt;6)]-beta-D-Man-(1-&gt;4)-beta-D-GlcNAc-(1-&gt;4)-beta-D-GlcNAc)-L-asparaginyl-[protein] (N-glucan mannose isomer 9A1,2,3B1,2,3) + 4 H2O = N(4)-(alpha-D-Man-(1-&gt;3)-[alpha-D-Man-(1-&gt;3)-[alpha-D-Man-(1-&gt;6)]-alpha-D-Man-(1-&gt;6)]-beta-D-Man-(1-&gt;4)-beta-D-GlcNAc-(1-&gt;4)-beta-D-GlcNAc)-L-asparaginyl-[protein] (N-glucan mannose isomer 5A1,2) + 4 beta-D-mannose</text>
        <dbReference type="Rhea" id="RHEA:56008"/>
        <dbReference type="Rhea" id="RHEA-COMP:14356"/>
        <dbReference type="Rhea" id="RHEA-COMP:14367"/>
        <dbReference type="ChEBI" id="CHEBI:15377"/>
        <dbReference type="ChEBI" id="CHEBI:28563"/>
        <dbReference type="ChEBI" id="CHEBI:59087"/>
        <dbReference type="ChEBI" id="CHEBI:139493"/>
        <dbReference type="EC" id="3.2.1.113"/>
    </reaction>
</comment>
<comment type="caution">
    <text evidence="21">The sequence shown here is derived from an EMBL/GenBank/DDBJ whole genome shotgun (WGS) entry which is preliminary data.</text>
</comment>
<evidence type="ECO:0000256" key="7">
    <source>
        <dbReference type="ARBA" id="ARBA00022968"/>
    </source>
</evidence>
<keyword evidence="9 17" id="KW-1015">Disulfide bond</keyword>
<evidence type="ECO:0000256" key="16">
    <source>
        <dbReference type="PIRSR" id="PIRSR601382-2"/>
    </source>
</evidence>
<dbReference type="GO" id="GO:0005975">
    <property type="term" value="P:carbohydrate metabolic process"/>
    <property type="evidence" value="ECO:0007669"/>
    <property type="project" value="InterPro"/>
</dbReference>
<feature type="region of interest" description="Disordered" evidence="19">
    <location>
        <begin position="87"/>
        <end position="107"/>
    </location>
</feature>
<dbReference type="PANTHER" id="PTHR11742">
    <property type="entry name" value="MANNOSYL-OLIGOSACCHARIDE ALPHA-1,2-MANNOSIDASE-RELATED"/>
    <property type="match status" value="1"/>
</dbReference>
<dbReference type="Proteomes" id="UP001153269">
    <property type="component" value="Unassembled WGS sequence"/>
</dbReference>
<feature type="active site" description="Proton donor" evidence="15">
    <location>
        <position position="362"/>
    </location>
</feature>
<feature type="region of interest" description="Disordered" evidence="19">
    <location>
        <begin position="254"/>
        <end position="277"/>
    </location>
</feature>
<evidence type="ECO:0000256" key="5">
    <source>
        <dbReference type="ARBA" id="ARBA00022801"/>
    </source>
</evidence>
<reference evidence="21" key="1">
    <citation type="submission" date="2020-03" db="EMBL/GenBank/DDBJ databases">
        <authorList>
            <person name="Weist P."/>
        </authorList>
    </citation>
    <scope>NUCLEOTIDE SEQUENCE</scope>
</reference>
<feature type="active site" evidence="15">
    <location>
        <position position="629"/>
    </location>
</feature>
<dbReference type="PRINTS" id="PR00747">
    <property type="entry name" value="GLYHDRLASE47"/>
</dbReference>
<dbReference type="SUPFAM" id="SSF48225">
    <property type="entry name" value="Seven-hairpin glycosidases"/>
    <property type="match status" value="1"/>
</dbReference>
<feature type="transmembrane region" description="Helical" evidence="20">
    <location>
        <begin position="142"/>
        <end position="162"/>
    </location>
</feature>
<evidence type="ECO:0000313" key="22">
    <source>
        <dbReference type="Proteomes" id="UP001153269"/>
    </source>
</evidence>
<comment type="subcellular location">
    <subcellularLocation>
        <location evidence="14">Endomembrane system</location>
        <topology evidence="14">Single-pass type II membrane protein</topology>
    </subcellularLocation>
</comment>
<dbReference type="Gene3D" id="1.50.10.10">
    <property type="match status" value="1"/>
</dbReference>
<dbReference type="InterPro" id="IPR001382">
    <property type="entry name" value="Glyco_hydro_47"/>
</dbReference>
<dbReference type="GO" id="GO:0005509">
    <property type="term" value="F:calcium ion binding"/>
    <property type="evidence" value="ECO:0007669"/>
    <property type="project" value="InterPro"/>
</dbReference>
<keyword evidence="7" id="KW-0735">Signal-anchor</keyword>
<dbReference type="InterPro" id="IPR050749">
    <property type="entry name" value="Glycosyl_Hydrolase_47"/>
</dbReference>
<proteinExistence type="inferred from homology"/>
<evidence type="ECO:0000256" key="17">
    <source>
        <dbReference type="PIRSR" id="PIRSR601382-3"/>
    </source>
</evidence>
<comment type="function">
    <text evidence="13">Involved in the maturation of Asn-linked oligosaccharides. Progressively trim alpha-1,2-linked mannose residues from Man(9)GlcNAc(2) to produce Man(5)GlcNAc(2).</text>
</comment>
<dbReference type="EC" id="3.2.1.-" evidence="18"/>
<evidence type="ECO:0000256" key="3">
    <source>
        <dbReference type="ARBA" id="ARBA00007658"/>
    </source>
</evidence>
<keyword evidence="20" id="KW-1133">Transmembrane helix</keyword>
<organism evidence="21 22">
    <name type="scientific">Pleuronectes platessa</name>
    <name type="common">European plaice</name>
    <dbReference type="NCBI Taxonomy" id="8262"/>
    <lineage>
        <taxon>Eukaryota</taxon>
        <taxon>Metazoa</taxon>
        <taxon>Chordata</taxon>
        <taxon>Craniata</taxon>
        <taxon>Vertebrata</taxon>
        <taxon>Euteleostomi</taxon>
        <taxon>Actinopterygii</taxon>
        <taxon>Neopterygii</taxon>
        <taxon>Teleostei</taxon>
        <taxon>Neoteleostei</taxon>
        <taxon>Acanthomorphata</taxon>
        <taxon>Carangaria</taxon>
        <taxon>Pleuronectiformes</taxon>
        <taxon>Pleuronectoidei</taxon>
        <taxon>Pleuronectidae</taxon>
        <taxon>Pleuronectes</taxon>
    </lineage>
</organism>
<evidence type="ECO:0000256" key="19">
    <source>
        <dbReference type="SAM" id="MobiDB-lite"/>
    </source>
</evidence>
<dbReference type="GO" id="GO:0005783">
    <property type="term" value="C:endoplasmic reticulum"/>
    <property type="evidence" value="ECO:0007669"/>
    <property type="project" value="TreeGrafter"/>
</dbReference>
<evidence type="ECO:0000256" key="18">
    <source>
        <dbReference type="RuleBase" id="RU361193"/>
    </source>
</evidence>
<keyword evidence="22" id="KW-1185">Reference proteome</keyword>
<evidence type="ECO:0000256" key="9">
    <source>
        <dbReference type="ARBA" id="ARBA00023157"/>
    </source>
</evidence>
<evidence type="ECO:0000256" key="8">
    <source>
        <dbReference type="ARBA" id="ARBA00023136"/>
    </source>
</evidence>
<evidence type="ECO:0000256" key="4">
    <source>
        <dbReference type="ARBA" id="ARBA00022692"/>
    </source>
</evidence>
<feature type="binding site" evidence="16">
    <location>
        <position position="715"/>
    </location>
    <ligand>
        <name>Ca(2+)</name>
        <dbReference type="ChEBI" id="CHEBI:29108"/>
    </ligand>
</feature>
<accession>A0A9N7Y7C7</accession>
<comment type="catalytic activity">
    <reaction evidence="11">
        <text>N(4)-(alpha-D-Man-(1-&gt;2)-alpha-D-Man-(1-&gt;2)-alpha-D-Man-(1-&gt;3)-[alpha-D-Man-(1-&gt;3)-[alpha-D-Man-(1-&gt;2)-alpha-D-Man-(1-&gt;6)]-alpha-D-Man-(1-&gt;6)]-beta-D-Man-(1-&gt;4)-beta-D-GlcNAc-(1-&gt;4)-beta-D-GlcNAc)-L-asparaginyl-[protein] (N-glucan mannose isomer 8A1,2,3B1,3) + 3 H2O = N(4)-(alpha-D-Man-(1-&gt;3)-[alpha-D-Man-(1-&gt;3)-[alpha-D-Man-(1-&gt;6)]-alpha-D-Man-(1-&gt;6)]-beta-D-Man-(1-&gt;4)-beta-D-GlcNAc-(1-&gt;4)-beta-D-GlcNAc)-L-asparaginyl-[protein] (N-glucan mannose isomer 5A1,2) + 3 beta-D-mannose</text>
        <dbReference type="Rhea" id="RHEA:56028"/>
        <dbReference type="Rhea" id="RHEA-COMP:14358"/>
        <dbReference type="Rhea" id="RHEA-COMP:14367"/>
        <dbReference type="ChEBI" id="CHEBI:15377"/>
        <dbReference type="ChEBI" id="CHEBI:28563"/>
        <dbReference type="ChEBI" id="CHEBI:59087"/>
        <dbReference type="ChEBI" id="CHEBI:60628"/>
        <dbReference type="EC" id="3.2.1.113"/>
    </reaction>
</comment>
<dbReference type="GO" id="GO:0070062">
    <property type="term" value="C:extracellular exosome"/>
    <property type="evidence" value="ECO:0007669"/>
    <property type="project" value="TreeGrafter"/>
</dbReference>
<keyword evidence="8 20" id="KW-0472">Membrane</keyword>
<keyword evidence="6 16" id="KW-0106">Calcium</keyword>
<comment type="similarity">
    <text evidence="3 18">Belongs to the glycosyl hydrolase 47 family.</text>
</comment>
<keyword evidence="4 20" id="KW-0812">Transmembrane</keyword>
<evidence type="ECO:0000256" key="1">
    <source>
        <dbReference type="ARBA" id="ARBA00001913"/>
    </source>
</evidence>
<evidence type="ECO:0000256" key="2">
    <source>
        <dbReference type="ARBA" id="ARBA00004922"/>
    </source>
</evidence>
<evidence type="ECO:0000256" key="20">
    <source>
        <dbReference type="SAM" id="Phobius"/>
    </source>
</evidence>
<gene>
    <name evidence="21" type="ORF">PLEPLA_LOCUS3084</name>
</gene>
<feature type="active site" evidence="15">
    <location>
        <position position="495"/>
    </location>
</feature>
<evidence type="ECO:0000256" key="6">
    <source>
        <dbReference type="ARBA" id="ARBA00022837"/>
    </source>
</evidence>
<keyword evidence="10 18" id="KW-0326">Glycosidase</keyword>
<dbReference type="AlphaFoldDB" id="A0A9N7Y7C7"/>
<dbReference type="EMBL" id="CADEAL010000154">
    <property type="protein sequence ID" value="CAB1415368.1"/>
    <property type="molecule type" value="Genomic_DNA"/>
</dbReference>
<dbReference type="GO" id="GO:0004571">
    <property type="term" value="F:mannosyl-oligosaccharide 1,2-alpha-mannosidase activity"/>
    <property type="evidence" value="ECO:0007669"/>
    <property type="project" value="UniProtKB-EC"/>
</dbReference>
<dbReference type="InterPro" id="IPR012341">
    <property type="entry name" value="6hp_glycosidase-like_sf"/>
</dbReference>
<dbReference type="Pfam" id="PF01532">
    <property type="entry name" value="Glyco_hydro_47"/>
    <property type="match status" value="1"/>
</dbReference>
<evidence type="ECO:0000256" key="14">
    <source>
        <dbReference type="ARBA" id="ARBA00060399"/>
    </source>
</evidence>
<comment type="pathway">
    <text evidence="2">Protein modification; protein glycosylation.</text>
</comment>
<comment type="cofactor">
    <cofactor evidence="1 16">
        <name>Ca(2+)</name>
        <dbReference type="ChEBI" id="CHEBI:29108"/>
    </cofactor>
</comment>
<feature type="compositionally biased region" description="Basic and acidic residues" evidence="19">
    <location>
        <begin position="268"/>
        <end position="277"/>
    </location>
</feature>